<dbReference type="Pfam" id="PF03102">
    <property type="entry name" value="NeuB"/>
    <property type="match status" value="1"/>
</dbReference>
<gene>
    <name evidence="2" type="ordered locus">Kole_1281</name>
</gene>
<dbReference type="PANTHER" id="PTHR42966:SF1">
    <property type="entry name" value="SIALIC ACID SYNTHASE"/>
    <property type="match status" value="1"/>
</dbReference>
<dbReference type="GO" id="GO:0047444">
    <property type="term" value="F:N-acylneuraminate-9-phosphate synthase activity"/>
    <property type="evidence" value="ECO:0007669"/>
    <property type="project" value="UniProtKB-EC"/>
</dbReference>
<dbReference type="eggNOG" id="COG2089">
    <property type="taxonomic scope" value="Bacteria"/>
</dbReference>
<feature type="domain" description="AFP-like" evidence="1">
    <location>
        <begin position="297"/>
        <end position="355"/>
    </location>
</feature>
<dbReference type="SUPFAM" id="SSF51269">
    <property type="entry name" value="AFP III-like domain"/>
    <property type="match status" value="1"/>
</dbReference>
<dbReference type="CDD" id="cd11615">
    <property type="entry name" value="SAF_NeuB_like"/>
    <property type="match status" value="1"/>
</dbReference>
<dbReference type="InterPro" id="IPR013132">
    <property type="entry name" value="PseI/NeuA/B-like_N"/>
</dbReference>
<proteinExistence type="predicted"/>
<dbReference type="HOGENOM" id="CLU_040465_0_0_0"/>
<dbReference type="InterPro" id="IPR013974">
    <property type="entry name" value="SAF"/>
</dbReference>
<name>C5CDB3_KOSOT</name>
<dbReference type="InterPro" id="IPR013785">
    <property type="entry name" value="Aldolase_TIM"/>
</dbReference>
<dbReference type="Gene3D" id="3.20.20.70">
    <property type="entry name" value="Aldolase class I"/>
    <property type="match status" value="1"/>
</dbReference>
<dbReference type="EC" id="2.5.1.57" evidence="2"/>
<dbReference type="GO" id="GO:0016051">
    <property type="term" value="P:carbohydrate biosynthetic process"/>
    <property type="evidence" value="ECO:0007669"/>
    <property type="project" value="InterPro"/>
</dbReference>
<dbReference type="SMART" id="SM00858">
    <property type="entry name" value="SAF"/>
    <property type="match status" value="1"/>
</dbReference>
<dbReference type="EMBL" id="CP001634">
    <property type="protein sequence ID" value="ACR79976.1"/>
    <property type="molecule type" value="Genomic_DNA"/>
</dbReference>
<dbReference type="SUPFAM" id="SSF51569">
    <property type="entry name" value="Aldolase"/>
    <property type="match status" value="1"/>
</dbReference>
<dbReference type="Gene3D" id="3.90.1210.10">
    <property type="entry name" value="Antifreeze-like/N-acetylneuraminic acid synthase C-terminal domain"/>
    <property type="match status" value="1"/>
</dbReference>
<accession>C5CDB3</accession>
<dbReference type="STRING" id="521045.Kole_1281"/>
<keyword evidence="3" id="KW-1185">Reference proteome</keyword>
<dbReference type="InterPro" id="IPR051690">
    <property type="entry name" value="PseI-like"/>
</dbReference>
<dbReference type="InterPro" id="IPR006190">
    <property type="entry name" value="SAF_AFP_Neu5Ac"/>
</dbReference>
<dbReference type="OrthoDB" id="9814210at2"/>
<reference evidence="2 3" key="1">
    <citation type="submission" date="2009-06" db="EMBL/GenBank/DDBJ databases">
        <title>Complete sequence of Thermotogales bacterium TBF 19.5.1.</title>
        <authorList>
            <consortium name="US DOE Joint Genome Institute"/>
            <person name="Lucas S."/>
            <person name="Copeland A."/>
            <person name="Lapidus A."/>
            <person name="Glavina del Rio T."/>
            <person name="Tice H."/>
            <person name="Bruce D."/>
            <person name="Goodwin L."/>
            <person name="Pitluck S."/>
            <person name="Chertkov O."/>
            <person name="Brettin T."/>
            <person name="Detter J.C."/>
            <person name="Han C."/>
            <person name="Schmutz J."/>
            <person name="Larimer F."/>
            <person name="Land M."/>
            <person name="Hauser L."/>
            <person name="Kyrpides N."/>
            <person name="Ovchinnikova G."/>
            <person name="Noll K."/>
        </authorList>
    </citation>
    <scope>NUCLEOTIDE SEQUENCE [LARGE SCALE GENOMIC DNA]</scope>
    <source>
        <strain evidence="3">ATCC BAA-1733 / DSM 21960 / TBF 19.5.1</strain>
    </source>
</reference>
<dbReference type="Proteomes" id="UP000002382">
    <property type="component" value="Chromosome"/>
</dbReference>
<sequence>MKEIVIGNFKIIKGSLEKPYIIAEAGVNHEGDIEKAKLMIMQASEAGASAIKFQTYKAEKLASKYSPSYWNTNKEPTRSQYELFKKYDKFWKKEYEELANYAEQCGIDFLSTPFDFESADFLEPLMPAYKVASADITNIPFLRHIARKGKPILLSTGASTVSEIWQAIEAIKEEGNNQIVLLHCVLNYPTPIERANIGMIKDMVNKFQDYIIGYSDHTLPNKMEKVLTAAWLLGAQVIEKHFTFDKTLPGNDHYHAMDKEDLSRFVKLLDEYKEFLGNFEKHYIKEEEISRLNARRSLVAKRFIPAGKIIEETDIEIKRPGTGVSPLLYDKVIGSKATRDIGEDEILQFGDFRID</sequence>
<dbReference type="KEGG" id="kol:Kole_1281"/>
<dbReference type="AlphaFoldDB" id="C5CDB3"/>
<keyword evidence="2" id="KW-0808">Transferase</keyword>
<evidence type="ECO:0000313" key="2">
    <source>
        <dbReference type="EMBL" id="ACR79976.1"/>
    </source>
</evidence>
<dbReference type="PROSITE" id="PS50844">
    <property type="entry name" value="AFP_LIKE"/>
    <property type="match status" value="1"/>
</dbReference>
<evidence type="ECO:0000313" key="3">
    <source>
        <dbReference type="Proteomes" id="UP000002382"/>
    </source>
</evidence>
<organism evidence="2 3">
    <name type="scientific">Kosmotoga olearia (strain ATCC BAA-1733 / DSM 21960 / TBF 19.5.1)</name>
    <dbReference type="NCBI Taxonomy" id="521045"/>
    <lineage>
        <taxon>Bacteria</taxon>
        <taxon>Thermotogati</taxon>
        <taxon>Thermotogota</taxon>
        <taxon>Thermotogae</taxon>
        <taxon>Kosmotogales</taxon>
        <taxon>Kosmotogaceae</taxon>
        <taxon>Kosmotoga</taxon>
    </lineage>
</organism>
<dbReference type="PANTHER" id="PTHR42966">
    <property type="entry name" value="N-ACETYLNEURAMINATE SYNTHASE"/>
    <property type="match status" value="1"/>
</dbReference>
<protein>
    <submittedName>
        <fullName evidence="2">N-acylneuraminate-9-phosphate synthase</fullName>
        <ecNumber evidence="2">2.5.1.57</ecNumber>
    </submittedName>
</protein>
<dbReference type="Pfam" id="PF08666">
    <property type="entry name" value="SAF"/>
    <property type="match status" value="1"/>
</dbReference>
<dbReference type="InterPro" id="IPR036732">
    <property type="entry name" value="AFP_Neu5c_C_sf"/>
</dbReference>
<evidence type="ECO:0000259" key="1">
    <source>
        <dbReference type="PROSITE" id="PS50844"/>
    </source>
</evidence>
<dbReference type="InterPro" id="IPR057736">
    <property type="entry name" value="SAF_PseI/NeuA/NeuB"/>
</dbReference>
<dbReference type="RefSeq" id="WP_015868631.1">
    <property type="nucleotide sequence ID" value="NC_012785.1"/>
</dbReference>
<reference evidence="2 3" key="2">
    <citation type="journal article" date="2011" name="J. Bacteriol.">
        <title>Genome Sequence of Kosmotoga olearia Strain TBF 19.5.1, a Thermophilic Bacterium with a Wide Growth Temperature Range, Isolated from the Troll B Oil Platform in the North Sea.</title>
        <authorList>
            <person name="Swithers K.S."/>
            <person name="Dipippo J.L."/>
            <person name="Bruce D.C."/>
            <person name="Detter C."/>
            <person name="Tapia R."/>
            <person name="Han S."/>
            <person name="Goodwin L.A."/>
            <person name="Han J."/>
            <person name="Woyke T."/>
            <person name="Pitluck S."/>
            <person name="Pennacchio L."/>
            <person name="Nolan M."/>
            <person name="Mikhailova N."/>
            <person name="Land M.L."/>
            <person name="Nesbo C.L."/>
            <person name="Gogarten J.P."/>
            <person name="Noll K.M."/>
        </authorList>
    </citation>
    <scope>NUCLEOTIDE SEQUENCE [LARGE SCALE GENOMIC DNA]</scope>
    <source>
        <strain evidence="3">ATCC BAA-1733 / DSM 21960 / TBF 19.5.1</strain>
    </source>
</reference>